<dbReference type="InterPro" id="IPR007527">
    <property type="entry name" value="Znf_SWIM"/>
</dbReference>
<keyword evidence="4" id="KW-1185">Reference proteome</keyword>
<evidence type="ECO:0000259" key="2">
    <source>
        <dbReference type="PROSITE" id="PS50966"/>
    </source>
</evidence>
<keyword evidence="1" id="KW-0479">Metal-binding</keyword>
<dbReference type="EMBL" id="CP127162">
    <property type="protein sequence ID" value="WIV19618.1"/>
    <property type="molecule type" value="Genomic_DNA"/>
</dbReference>
<evidence type="ECO:0000256" key="1">
    <source>
        <dbReference type="PROSITE-ProRule" id="PRU00325"/>
    </source>
</evidence>
<proteinExistence type="predicted"/>
<accession>A0ABY8X3K3</accession>
<dbReference type="Proteomes" id="UP001236415">
    <property type="component" value="Chromosome"/>
</dbReference>
<evidence type="ECO:0000313" key="3">
    <source>
        <dbReference type="EMBL" id="WIV19618.1"/>
    </source>
</evidence>
<organism evidence="3 4">
    <name type="scientific">Paenibacillus polygoni</name>
    <dbReference type="NCBI Taxonomy" id="3050112"/>
    <lineage>
        <taxon>Bacteria</taxon>
        <taxon>Bacillati</taxon>
        <taxon>Bacillota</taxon>
        <taxon>Bacilli</taxon>
        <taxon>Bacillales</taxon>
        <taxon>Paenibacillaceae</taxon>
        <taxon>Paenibacillus</taxon>
    </lineage>
</organism>
<keyword evidence="1" id="KW-0862">Zinc</keyword>
<keyword evidence="1" id="KW-0863">Zinc-finger</keyword>
<dbReference type="PROSITE" id="PS50966">
    <property type="entry name" value="ZF_SWIM"/>
    <property type="match status" value="1"/>
</dbReference>
<evidence type="ECO:0000313" key="4">
    <source>
        <dbReference type="Proteomes" id="UP001236415"/>
    </source>
</evidence>
<protein>
    <recommendedName>
        <fullName evidence="2">SWIM-type domain-containing protein</fullName>
    </recommendedName>
</protein>
<feature type="domain" description="SWIM-type" evidence="2">
    <location>
        <begin position="90"/>
        <end position="116"/>
    </location>
</feature>
<sequence length="254" mass="27770">MDFHIGKGEVKVNIEVKEFQLEPHGWKAIVSSRVRDSEDNEMECKGHVNPLDDMEKRTLLEQLAESGYLVYTLMENKPLPPEEAAILIPFATEMQVTCTCESEVCEHAEAARIAAASWAAREPLSLLSLLGITRTALLDSVFGSWAAESEGKTLPQAALLQRPAARAGGNVSAIMDYIAESVQDSALHKPGQRLTEVELHLKAPSKMVPPPSLVSLLPQAPTDAALTHLREQLSKRATEWAPRLAQTKSGSKTK</sequence>
<name>A0ABY8X3K3_9BACL</name>
<gene>
    <name evidence="3" type="ORF">QPK24_02400</name>
</gene>
<dbReference type="RefSeq" id="WP_285745843.1">
    <property type="nucleotide sequence ID" value="NZ_CP127162.1"/>
</dbReference>
<reference evidence="3 4" key="1">
    <citation type="submission" date="2023-06" db="EMBL/GenBank/DDBJ databases">
        <title>Paenibacillus polygonum sp. nov., an endophytic bacterium, isolated from Polygonum lapathifolium L. in Nanji Wetland National Nature Reserve, South of Poyang Lake, Jiangxi Province, China.</title>
        <authorList>
            <person name="Yu Z."/>
        </authorList>
    </citation>
    <scope>NUCLEOTIDE SEQUENCE [LARGE SCALE GENOMIC DNA]</scope>
    <source>
        <strain evidence="3 4">C31</strain>
    </source>
</reference>